<dbReference type="SUPFAM" id="SSF48208">
    <property type="entry name" value="Six-hairpin glycosidases"/>
    <property type="match status" value="1"/>
</dbReference>
<protein>
    <submittedName>
        <fullName evidence="2">Rhamnogalacturonyl hydrolase YesR</fullName>
    </submittedName>
</protein>
<reference evidence="2 3" key="1">
    <citation type="submission" date="2021-03" db="EMBL/GenBank/DDBJ databases">
        <title>Genomic Encyclopedia of Type Strains, Phase IV (KMG-IV): sequencing the most valuable type-strain genomes for metagenomic binning, comparative biology and taxonomic classification.</title>
        <authorList>
            <person name="Goeker M."/>
        </authorList>
    </citation>
    <scope>NUCLEOTIDE SEQUENCE [LARGE SCALE GENOMIC DNA]</scope>
    <source>
        <strain evidence="2 3">DSM 24950</strain>
    </source>
</reference>
<sequence>MTTYFNEQESIQSRLGRDDKRTLKVLADRYIGANPPVPFAFRAFNRSGILQNEEGLFDLNLGCRFPEAKQGQISYAYSLVWSDSERNLDVLMRCLGPIQFYFNDELAYRSNVIDELKPDATVKLNLNFAKGWNRLFIKAKVTAAGFGCLFGSDEAKVRILNVRSPFAEREGQAGWVYSAPIDADRFEESPLPAALSSEKEHNLTWLPACEWSEEALALHNCERLFGLQPGKKAYAWTQLNTASIGAAPYVLKGTTTGPLTVWVDGEQAAEFRTEGNFQVEVPLAYGKHDILIRSECELTSSSWGFAVNAFAGGKQVPFHSPVDVHGSNEAWLYLGPFDANAELNAKEIATTKRVIADNYWRLDRPSTWIRPYYENAMLSNKWTVGNTTNYARWDYPLGVTIYGLLQTGRLLDRSDVLSYALEHVQSCTDMFDYSLWDREQYGFPAINQQLVMMKMLDNCGSFGSAMLESYKEDKNSGYLPIAERIADFMLQQLERKEDGAFYRVCHDEYSANTMWADDLYMSTPFLCRYAAITGSREALDEAAKQFLLFRNYLFMPEQRIMSHVFDFKYGMPTRIPWGRGNGWTLFSLTEVLEALPADHVHRHELVRFFNELCAGYAGLQAESGLWHQVLNDPDAYQEASCTAMFAYSFARGVRFGWLTEPQRFVQAALNAWNGLTQFAIDAQGNVHGVCSGSRYAFTADYYKKDLLTVTNDNHGVGIMMLAGTEIVKLKDWLGEQRLAPSEVG</sequence>
<accession>A0ABS4I862</accession>
<keyword evidence="3" id="KW-1185">Reference proteome</keyword>
<gene>
    <name evidence="2" type="ORF">J2Z65_006292</name>
</gene>
<name>A0ABS4I862_9BACL</name>
<organism evidence="2 3">
    <name type="scientific">Paenibacillus aceris</name>
    <dbReference type="NCBI Taxonomy" id="869555"/>
    <lineage>
        <taxon>Bacteria</taxon>
        <taxon>Bacillati</taxon>
        <taxon>Bacillota</taxon>
        <taxon>Bacilli</taxon>
        <taxon>Bacillales</taxon>
        <taxon>Paenibacillaceae</taxon>
        <taxon>Paenibacillus</taxon>
    </lineage>
</organism>
<dbReference type="Pfam" id="PF07470">
    <property type="entry name" value="Glyco_hydro_88"/>
    <property type="match status" value="1"/>
</dbReference>
<keyword evidence="1 2" id="KW-0378">Hydrolase</keyword>
<dbReference type="Gene3D" id="1.50.10.10">
    <property type="match status" value="1"/>
</dbReference>
<dbReference type="PANTHER" id="PTHR33886:SF8">
    <property type="entry name" value="UNSATURATED RHAMNOGALACTURONAN HYDROLASE (EUROFUNG)"/>
    <property type="match status" value="1"/>
</dbReference>
<evidence type="ECO:0000256" key="1">
    <source>
        <dbReference type="ARBA" id="ARBA00022801"/>
    </source>
</evidence>
<dbReference type="PANTHER" id="PTHR33886">
    <property type="entry name" value="UNSATURATED RHAMNOGALACTURONAN HYDROLASE (EUROFUNG)"/>
    <property type="match status" value="1"/>
</dbReference>
<dbReference type="InterPro" id="IPR012341">
    <property type="entry name" value="6hp_glycosidase-like_sf"/>
</dbReference>
<dbReference type="InterPro" id="IPR052043">
    <property type="entry name" value="PolySaccharide_Degr_Enz"/>
</dbReference>
<dbReference type="EMBL" id="JAGGKV010000028">
    <property type="protein sequence ID" value="MBP1967028.1"/>
    <property type="molecule type" value="Genomic_DNA"/>
</dbReference>
<comment type="caution">
    <text evidence="2">The sequence shown here is derived from an EMBL/GenBank/DDBJ whole genome shotgun (WGS) entry which is preliminary data.</text>
</comment>
<evidence type="ECO:0000313" key="3">
    <source>
        <dbReference type="Proteomes" id="UP001519344"/>
    </source>
</evidence>
<dbReference type="GO" id="GO:0016787">
    <property type="term" value="F:hydrolase activity"/>
    <property type="evidence" value="ECO:0007669"/>
    <property type="project" value="UniProtKB-KW"/>
</dbReference>
<dbReference type="RefSeq" id="WP_167051993.1">
    <property type="nucleotide sequence ID" value="NZ_JAAOZR010000001.1"/>
</dbReference>
<dbReference type="InterPro" id="IPR008928">
    <property type="entry name" value="6-hairpin_glycosidase_sf"/>
</dbReference>
<evidence type="ECO:0000313" key="2">
    <source>
        <dbReference type="EMBL" id="MBP1967028.1"/>
    </source>
</evidence>
<dbReference type="InterPro" id="IPR010905">
    <property type="entry name" value="Glyco_hydro_88"/>
</dbReference>
<dbReference type="Proteomes" id="UP001519344">
    <property type="component" value="Unassembled WGS sequence"/>
</dbReference>
<proteinExistence type="predicted"/>